<feature type="compositionally biased region" description="Pro residues" evidence="1">
    <location>
        <begin position="16"/>
        <end position="29"/>
    </location>
</feature>
<keyword evidence="3" id="KW-1185">Reference proteome</keyword>
<protein>
    <submittedName>
        <fullName evidence="2">Uncharacterized protein</fullName>
    </submittedName>
</protein>
<organism evidence="2 3">
    <name type="scientific">Karstenula rhodostoma CBS 690.94</name>
    <dbReference type="NCBI Taxonomy" id="1392251"/>
    <lineage>
        <taxon>Eukaryota</taxon>
        <taxon>Fungi</taxon>
        <taxon>Dikarya</taxon>
        <taxon>Ascomycota</taxon>
        <taxon>Pezizomycotina</taxon>
        <taxon>Dothideomycetes</taxon>
        <taxon>Pleosporomycetidae</taxon>
        <taxon>Pleosporales</taxon>
        <taxon>Massarineae</taxon>
        <taxon>Didymosphaeriaceae</taxon>
        <taxon>Karstenula</taxon>
    </lineage>
</organism>
<reference evidence="2" key="1">
    <citation type="journal article" date="2020" name="Stud. Mycol.">
        <title>101 Dothideomycetes genomes: a test case for predicting lifestyles and emergence of pathogens.</title>
        <authorList>
            <person name="Haridas S."/>
            <person name="Albert R."/>
            <person name="Binder M."/>
            <person name="Bloem J."/>
            <person name="Labutti K."/>
            <person name="Salamov A."/>
            <person name="Andreopoulos B."/>
            <person name="Baker S."/>
            <person name="Barry K."/>
            <person name="Bills G."/>
            <person name="Bluhm B."/>
            <person name="Cannon C."/>
            <person name="Castanera R."/>
            <person name="Culley D."/>
            <person name="Daum C."/>
            <person name="Ezra D."/>
            <person name="Gonzalez J."/>
            <person name="Henrissat B."/>
            <person name="Kuo A."/>
            <person name="Liang C."/>
            <person name="Lipzen A."/>
            <person name="Lutzoni F."/>
            <person name="Magnuson J."/>
            <person name="Mondo S."/>
            <person name="Nolan M."/>
            <person name="Ohm R."/>
            <person name="Pangilinan J."/>
            <person name="Park H.-J."/>
            <person name="Ramirez L."/>
            <person name="Alfaro M."/>
            <person name="Sun H."/>
            <person name="Tritt A."/>
            <person name="Yoshinaga Y."/>
            <person name="Zwiers L.-H."/>
            <person name="Turgeon B."/>
            <person name="Goodwin S."/>
            <person name="Spatafora J."/>
            <person name="Crous P."/>
            <person name="Grigoriev I."/>
        </authorList>
    </citation>
    <scope>NUCLEOTIDE SEQUENCE</scope>
    <source>
        <strain evidence="2">CBS 690.94</strain>
    </source>
</reference>
<comment type="caution">
    <text evidence="2">The sequence shown here is derived from an EMBL/GenBank/DDBJ whole genome shotgun (WGS) entry which is preliminary data.</text>
</comment>
<gene>
    <name evidence="2" type="ORF">P171DRAFT_488543</name>
</gene>
<sequence>MGRGGYDTSLQAKGPMGPPPPPPPPPPPAPRKEGDPPSPKGEKKAEKEEKKDEDGEKKILTCKQLRPPSPSPSPATTARCTASHLNCTITTQCRSMHAPVLLGMAHV</sequence>
<evidence type="ECO:0000256" key="1">
    <source>
        <dbReference type="SAM" id="MobiDB-lite"/>
    </source>
</evidence>
<proteinExistence type="predicted"/>
<dbReference type="AlphaFoldDB" id="A0A9P4P9N2"/>
<feature type="compositionally biased region" description="Basic and acidic residues" evidence="1">
    <location>
        <begin position="30"/>
        <end position="59"/>
    </location>
</feature>
<evidence type="ECO:0000313" key="2">
    <source>
        <dbReference type="EMBL" id="KAF2440964.1"/>
    </source>
</evidence>
<dbReference type="Proteomes" id="UP000799764">
    <property type="component" value="Unassembled WGS sequence"/>
</dbReference>
<evidence type="ECO:0000313" key="3">
    <source>
        <dbReference type="Proteomes" id="UP000799764"/>
    </source>
</evidence>
<dbReference type="EMBL" id="MU001506">
    <property type="protein sequence ID" value="KAF2440964.1"/>
    <property type="molecule type" value="Genomic_DNA"/>
</dbReference>
<feature type="region of interest" description="Disordered" evidence="1">
    <location>
        <begin position="1"/>
        <end position="78"/>
    </location>
</feature>
<name>A0A9P4P9N2_9PLEO</name>
<accession>A0A9P4P9N2</accession>